<keyword evidence="1" id="KW-0472">Membrane</keyword>
<dbReference type="AlphaFoldDB" id="A0A9D3YMK7"/>
<proteinExistence type="predicted"/>
<keyword evidence="3" id="KW-1185">Reference proteome</keyword>
<evidence type="ECO:0000256" key="1">
    <source>
        <dbReference type="SAM" id="Phobius"/>
    </source>
</evidence>
<feature type="transmembrane region" description="Helical" evidence="1">
    <location>
        <begin position="45"/>
        <end position="63"/>
    </location>
</feature>
<name>A0A9D3YMK7_DREPO</name>
<comment type="caution">
    <text evidence="2">The sequence shown here is derived from an EMBL/GenBank/DDBJ whole genome shotgun (WGS) entry which is preliminary data.</text>
</comment>
<dbReference type="EMBL" id="JAIWYP010000015">
    <property type="protein sequence ID" value="KAH3702741.1"/>
    <property type="molecule type" value="Genomic_DNA"/>
</dbReference>
<accession>A0A9D3YMK7</accession>
<gene>
    <name evidence="2" type="ORF">DPMN_077767</name>
</gene>
<evidence type="ECO:0000313" key="2">
    <source>
        <dbReference type="EMBL" id="KAH3702741.1"/>
    </source>
</evidence>
<dbReference type="Proteomes" id="UP000828390">
    <property type="component" value="Unassembled WGS sequence"/>
</dbReference>
<keyword evidence="1" id="KW-0812">Transmembrane</keyword>
<reference evidence="2" key="1">
    <citation type="journal article" date="2019" name="bioRxiv">
        <title>The Genome of the Zebra Mussel, Dreissena polymorpha: A Resource for Invasive Species Research.</title>
        <authorList>
            <person name="McCartney M.A."/>
            <person name="Auch B."/>
            <person name="Kono T."/>
            <person name="Mallez S."/>
            <person name="Zhang Y."/>
            <person name="Obille A."/>
            <person name="Becker A."/>
            <person name="Abrahante J.E."/>
            <person name="Garbe J."/>
            <person name="Badalamenti J.P."/>
            <person name="Herman A."/>
            <person name="Mangelson H."/>
            <person name="Liachko I."/>
            <person name="Sullivan S."/>
            <person name="Sone E.D."/>
            <person name="Koren S."/>
            <person name="Silverstein K.A.T."/>
            <person name="Beckman K.B."/>
            <person name="Gohl D.M."/>
        </authorList>
    </citation>
    <scope>NUCLEOTIDE SEQUENCE</scope>
    <source>
        <strain evidence="2">Duluth1</strain>
        <tissue evidence="2">Whole animal</tissue>
    </source>
</reference>
<reference evidence="2" key="2">
    <citation type="submission" date="2020-11" db="EMBL/GenBank/DDBJ databases">
        <authorList>
            <person name="McCartney M.A."/>
            <person name="Auch B."/>
            <person name="Kono T."/>
            <person name="Mallez S."/>
            <person name="Becker A."/>
            <person name="Gohl D.M."/>
            <person name="Silverstein K.A.T."/>
            <person name="Koren S."/>
            <person name="Bechman K.B."/>
            <person name="Herman A."/>
            <person name="Abrahante J.E."/>
            <person name="Garbe J."/>
        </authorList>
    </citation>
    <scope>NUCLEOTIDE SEQUENCE</scope>
    <source>
        <strain evidence="2">Duluth1</strain>
        <tissue evidence="2">Whole animal</tissue>
    </source>
</reference>
<organism evidence="2 3">
    <name type="scientific">Dreissena polymorpha</name>
    <name type="common">Zebra mussel</name>
    <name type="synonym">Mytilus polymorpha</name>
    <dbReference type="NCBI Taxonomy" id="45954"/>
    <lineage>
        <taxon>Eukaryota</taxon>
        <taxon>Metazoa</taxon>
        <taxon>Spiralia</taxon>
        <taxon>Lophotrochozoa</taxon>
        <taxon>Mollusca</taxon>
        <taxon>Bivalvia</taxon>
        <taxon>Autobranchia</taxon>
        <taxon>Heteroconchia</taxon>
        <taxon>Euheterodonta</taxon>
        <taxon>Imparidentia</taxon>
        <taxon>Neoheterodontei</taxon>
        <taxon>Myida</taxon>
        <taxon>Dreissenoidea</taxon>
        <taxon>Dreissenidae</taxon>
        <taxon>Dreissena</taxon>
    </lineage>
</organism>
<evidence type="ECO:0000313" key="3">
    <source>
        <dbReference type="Proteomes" id="UP000828390"/>
    </source>
</evidence>
<protein>
    <submittedName>
        <fullName evidence="2">Uncharacterized protein</fullName>
    </submittedName>
</protein>
<keyword evidence="1" id="KW-1133">Transmembrane helix</keyword>
<sequence>MGIKAFPHSVGPGMPHVWGQTTSESLKFSLRPRGAQLTCVANRRYYIGLVLAVKTYALGFIFAQG</sequence>